<reference evidence="1 2" key="1">
    <citation type="submission" date="2018-08" db="EMBL/GenBank/DDBJ databases">
        <title>Bacillus phenotypic plasticity.</title>
        <authorList>
            <person name="Hurtado E."/>
        </authorList>
    </citation>
    <scope>NUCLEOTIDE SEQUENCE [LARGE SCALE GENOMIC DNA]</scope>
    <source>
        <strain evidence="1 2">427</strain>
    </source>
</reference>
<evidence type="ECO:0000313" key="2">
    <source>
        <dbReference type="Proteomes" id="UP000324326"/>
    </source>
</evidence>
<evidence type="ECO:0000313" key="1">
    <source>
        <dbReference type="EMBL" id="KAA6446978.1"/>
    </source>
</evidence>
<proteinExistence type="predicted"/>
<protein>
    <submittedName>
        <fullName evidence="1">Uncharacterized protein</fullName>
    </submittedName>
</protein>
<accession>A0A5M8RHQ1</accession>
<dbReference type="Proteomes" id="UP000324326">
    <property type="component" value="Unassembled WGS sequence"/>
</dbReference>
<dbReference type="EMBL" id="QSND01000007">
    <property type="protein sequence ID" value="KAA6446978.1"/>
    <property type="molecule type" value="Genomic_DNA"/>
</dbReference>
<organism evidence="1 2">
    <name type="scientific">Bacillus swezeyi</name>
    <dbReference type="NCBI Taxonomy" id="1925020"/>
    <lineage>
        <taxon>Bacteria</taxon>
        <taxon>Bacillati</taxon>
        <taxon>Bacillota</taxon>
        <taxon>Bacilli</taxon>
        <taxon>Bacillales</taxon>
        <taxon>Bacillaceae</taxon>
        <taxon>Bacillus</taxon>
    </lineage>
</organism>
<dbReference type="AlphaFoldDB" id="A0A5M8RHQ1"/>
<dbReference type="RefSeq" id="WP_150150052.1">
    <property type="nucleotide sequence ID" value="NZ_QSND01000007.1"/>
</dbReference>
<sequence length="168" mass="19778">MTRLFAVHGGPSIYAIVKAETNDEAFDVFAKSQINDQIFREHVDYFSVNANLLEDFYLDEEGSFFDSETGSLRKDLLNLNENDCVDYINRCIEENARRFWNDAPQIAEEYLSELFKERETNRIEPALFSEDFYVDTFKRIVKDGQWYDEFEIVEVDLSEDGSQIIYRS</sequence>
<gene>
    <name evidence="1" type="ORF">DX927_23320</name>
</gene>
<name>A0A5M8RHQ1_9BACI</name>
<comment type="caution">
    <text evidence="1">The sequence shown here is derived from an EMBL/GenBank/DDBJ whole genome shotgun (WGS) entry which is preliminary data.</text>
</comment>